<dbReference type="Pfam" id="PF13527">
    <property type="entry name" value="Acetyltransf_9"/>
    <property type="match status" value="1"/>
</dbReference>
<dbReference type="EMBL" id="CP043450">
    <property type="protein sequence ID" value="QEM09574.1"/>
    <property type="molecule type" value="Genomic_DNA"/>
</dbReference>
<dbReference type="AlphaFoldDB" id="A0A5C1HUU2"/>
<dbReference type="RefSeq" id="WP_112572168.1">
    <property type="nucleotide sequence ID" value="NZ_CP043450.1"/>
</dbReference>
<organism evidence="1 2">
    <name type="scientific">Mucilaginibacter rubeus</name>
    <dbReference type="NCBI Taxonomy" id="2027860"/>
    <lineage>
        <taxon>Bacteria</taxon>
        <taxon>Pseudomonadati</taxon>
        <taxon>Bacteroidota</taxon>
        <taxon>Sphingobacteriia</taxon>
        <taxon>Sphingobacteriales</taxon>
        <taxon>Sphingobacteriaceae</taxon>
        <taxon>Mucilaginibacter</taxon>
    </lineage>
</organism>
<name>A0A5C1HUU2_9SPHI</name>
<dbReference type="OrthoDB" id="9792929at2"/>
<gene>
    <name evidence="1" type="ORF">DEO27_005910</name>
</gene>
<evidence type="ECO:0000313" key="2">
    <source>
        <dbReference type="Proteomes" id="UP000251402"/>
    </source>
</evidence>
<keyword evidence="2" id="KW-1185">Reference proteome</keyword>
<reference evidence="1" key="1">
    <citation type="submission" date="2019-08" db="EMBL/GenBank/DDBJ databases">
        <title>Comparative genome analysis confer to the adaptation heavy metal polluted environment.</title>
        <authorList>
            <person name="Li Y."/>
        </authorList>
    </citation>
    <scope>NUCLEOTIDE SEQUENCE [LARGE SCALE GENOMIC DNA]</scope>
    <source>
        <strain evidence="1">P1</strain>
    </source>
</reference>
<evidence type="ECO:0000313" key="1">
    <source>
        <dbReference type="EMBL" id="QEM09574.1"/>
    </source>
</evidence>
<dbReference type="GO" id="GO:0016740">
    <property type="term" value="F:transferase activity"/>
    <property type="evidence" value="ECO:0007669"/>
    <property type="project" value="UniProtKB-KW"/>
</dbReference>
<sequence length="311" mass="35215">MHSNGYRIERLTEDRLADMTSLHKAVYGKALPSDFFARKYNTAFTGVMYTGYLAYAGDVPAAFYGVIPCFINCDGQPVLAAQSADTMTHPDHRGKGLFIKLAELTYELCYQEDVRTLFGFPNQNSLPGFINKLDWQVSAQMECFIIPVKALPLERLANKFPALKGVYWWYVKKVIKQHASLQCGVPSTLLNEGFHGLHRDGHYLSHKTYTESFTIKTGDTSIWFRIADGMVIGDINIATNDLRDIIPRLKKIARRLGLRKLQFQVDKRSALNAFLKRYADPIPSFPVIVKDLGARMPLDKMAFAFADIDIF</sequence>
<protein>
    <submittedName>
        <fullName evidence="1">GNAT family N-acetyltransferase</fullName>
    </submittedName>
</protein>
<dbReference type="Proteomes" id="UP000251402">
    <property type="component" value="Chromosome"/>
</dbReference>
<dbReference type="KEGG" id="mrub:DEO27_005910"/>
<dbReference type="Gene3D" id="3.40.630.30">
    <property type="match status" value="1"/>
</dbReference>
<dbReference type="SUPFAM" id="SSF55729">
    <property type="entry name" value="Acyl-CoA N-acyltransferases (Nat)"/>
    <property type="match status" value="1"/>
</dbReference>
<accession>A0A5C1HUU2</accession>
<dbReference type="InterPro" id="IPR016181">
    <property type="entry name" value="Acyl_CoA_acyltransferase"/>
</dbReference>
<proteinExistence type="predicted"/>